<feature type="region of interest" description="Disordered" evidence="1">
    <location>
        <begin position="89"/>
        <end position="133"/>
    </location>
</feature>
<sequence>ELRRAGNLLDEGVRDRDWNHKFTHKEHADNKRGAAESPVVPGDLVLLKNMKTSGKLEANFESEPYTVQTKEGSEVTVRSKEGVEYRRNSSFVKRYNPPGESSEATEAASQEAPNTLPPEESIATSRPRRTVRMPEKYKDYVLYELNSVDTLDLC</sequence>
<evidence type="ECO:0000313" key="2">
    <source>
        <dbReference type="EMBL" id="CAH3022586.1"/>
    </source>
</evidence>
<keyword evidence="3" id="KW-1185">Reference proteome</keyword>
<feature type="non-terminal residue" evidence="2">
    <location>
        <position position="1"/>
    </location>
</feature>
<organism evidence="2 3">
    <name type="scientific">Porites evermanni</name>
    <dbReference type="NCBI Taxonomy" id="104178"/>
    <lineage>
        <taxon>Eukaryota</taxon>
        <taxon>Metazoa</taxon>
        <taxon>Cnidaria</taxon>
        <taxon>Anthozoa</taxon>
        <taxon>Hexacorallia</taxon>
        <taxon>Scleractinia</taxon>
        <taxon>Fungiina</taxon>
        <taxon>Poritidae</taxon>
        <taxon>Porites</taxon>
    </lineage>
</organism>
<name>A0ABN8M0Q3_9CNID</name>
<accession>A0ABN8M0Q3</accession>
<dbReference type="Proteomes" id="UP001159427">
    <property type="component" value="Unassembled WGS sequence"/>
</dbReference>
<gene>
    <name evidence="2" type="ORF">PEVE_00016054</name>
</gene>
<reference evidence="2 3" key="1">
    <citation type="submission" date="2022-05" db="EMBL/GenBank/DDBJ databases">
        <authorList>
            <consortium name="Genoscope - CEA"/>
            <person name="William W."/>
        </authorList>
    </citation>
    <scope>NUCLEOTIDE SEQUENCE [LARGE SCALE GENOMIC DNA]</scope>
</reference>
<protein>
    <recommendedName>
        <fullName evidence="4">Titin</fullName>
    </recommendedName>
</protein>
<feature type="compositionally biased region" description="Low complexity" evidence="1">
    <location>
        <begin position="100"/>
        <end position="112"/>
    </location>
</feature>
<evidence type="ECO:0000256" key="1">
    <source>
        <dbReference type="SAM" id="MobiDB-lite"/>
    </source>
</evidence>
<proteinExistence type="predicted"/>
<evidence type="ECO:0008006" key="4">
    <source>
        <dbReference type="Google" id="ProtNLM"/>
    </source>
</evidence>
<comment type="caution">
    <text evidence="2">The sequence shown here is derived from an EMBL/GenBank/DDBJ whole genome shotgun (WGS) entry which is preliminary data.</text>
</comment>
<dbReference type="EMBL" id="CALNXI010000225">
    <property type="protein sequence ID" value="CAH3022586.1"/>
    <property type="molecule type" value="Genomic_DNA"/>
</dbReference>
<evidence type="ECO:0000313" key="3">
    <source>
        <dbReference type="Proteomes" id="UP001159427"/>
    </source>
</evidence>